<protein>
    <submittedName>
        <fullName evidence="1">Uncharacterized protein</fullName>
    </submittedName>
</protein>
<reference evidence="1 2" key="1">
    <citation type="submission" date="2021-02" db="EMBL/GenBank/DDBJ databases">
        <title>Variation within the Batrachochytrium salamandrivorans European outbreak.</title>
        <authorList>
            <person name="Kelly M."/>
            <person name="Pasmans F."/>
            <person name="Shea T.P."/>
            <person name="Munoz J.F."/>
            <person name="Carranza S."/>
            <person name="Cuomo C.A."/>
            <person name="Martel A."/>
        </authorList>
    </citation>
    <scope>NUCLEOTIDE SEQUENCE [LARGE SCALE GENOMIC DNA]</scope>
    <source>
        <strain evidence="1 2">AMFP18/2</strain>
    </source>
</reference>
<dbReference type="Proteomes" id="UP001648503">
    <property type="component" value="Unassembled WGS sequence"/>
</dbReference>
<name>A0ABQ8F3D6_9FUNG</name>
<gene>
    <name evidence="1" type="ORF">BASA50_008733</name>
</gene>
<proteinExistence type="predicted"/>
<dbReference type="EMBL" id="JAFCIX010000410">
    <property type="protein sequence ID" value="KAH6591379.1"/>
    <property type="molecule type" value="Genomic_DNA"/>
</dbReference>
<accession>A0ABQ8F3D6</accession>
<organism evidence="1 2">
    <name type="scientific">Batrachochytrium salamandrivorans</name>
    <dbReference type="NCBI Taxonomy" id="1357716"/>
    <lineage>
        <taxon>Eukaryota</taxon>
        <taxon>Fungi</taxon>
        <taxon>Fungi incertae sedis</taxon>
        <taxon>Chytridiomycota</taxon>
        <taxon>Chytridiomycota incertae sedis</taxon>
        <taxon>Chytridiomycetes</taxon>
        <taxon>Rhizophydiales</taxon>
        <taxon>Rhizophydiales incertae sedis</taxon>
        <taxon>Batrachochytrium</taxon>
    </lineage>
</organism>
<evidence type="ECO:0000313" key="2">
    <source>
        <dbReference type="Proteomes" id="UP001648503"/>
    </source>
</evidence>
<comment type="caution">
    <text evidence="1">The sequence shown here is derived from an EMBL/GenBank/DDBJ whole genome shotgun (WGS) entry which is preliminary data.</text>
</comment>
<keyword evidence="2" id="KW-1185">Reference proteome</keyword>
<evidence type="ECO:0000313" key="1">
    <source>
        <dbReference type="EMBL" id="KAH6591379.1"/>
    </source>
</evidence>
<sequence length="87" mass="10017">MLTQDASLGHADHVNMRSAYKPPRHSSRITITHHYTSPIQHIFFDSFLVHLYHYKSRTIKTLIHGRSSLPHNCKKIHMTVSCIALAI</sequence>